<dbReference type="GO" id="GO:0001726">
    <property type="term" value="C:ruffle"/>
    <property type="evidence" value="ECO:0007669"/>
    <property type="project" value="TreeGrafter"/>
</dbReference>
<dbReference type="InterPro" id="IPR000300">
    <property type="entry name" value="IPPc"/>
</dbReference>
<dbReference type="InterPro" id="IPR041611">
    <property type="entry name" value="SKICH"/>
</dbReference>
<dbReference type="Gene3D" id="3.60.10.10">
    <property type="entry name" value="Endonuclease/exonuclease/phosphatase"/>
    <property type="match status" value="1"/>
</dbReference>
<name>A0A0K8VQP6_BACLA</name>
<dbReference type="AlphaFoldDB" id="A0A0K8VQP6"/>
<dbReference type="FunFam" id="3.60.10.10:FF:000060">
    <property type="entry name" value="Uncharacterized protein, isoform C"/>
    <property type="match status" value="1"/>
</dbReference>
<dbReference type="InterPro" id="IPR046985">
    <property type="entry name" value="IP5"/>
</dbReference>
<dbReference type="GO" id="GO:0005737">
    <property type="term" value="C:cytoplasm"/>
    <property type="evidence" value="ECO:0007669"/>
    <property type="project" value="TreeGrafter"/>
</dbReference>
<dbReference type="PANTHER" id="PTHR11200">
    <property type="entry name" value="INOSITOL 5-PHOSPHATASE"/>
    <property type="match status" value="1"/>
</dbReference>
<accession>A0A0K8VQP6</accession>
<dbReference type="PANTHER" id="PTHR11200:SF275">
    <property type="entry name" value="LD06095P"/>
    <property type="match status" value="1"/>
</dbReference>
<dbReference type="GO" id="GO:0005886">
    <property type="term" value="C:plasma membrane"/>
    <property type="evidence" value="ECO:0007669"/>
    <property type="project" value="TreeGrafter"/>
</dbReference>
<dbReference type="Pfam" id="PF22669">
    <property type="entry name" value="Exo_endo_phos2"/>
    <property type="match status" value="1"/>
</dbReference>
<evidence type="ECO:0000256" key="1">
    <source>
        <dbReference type="ARBA" id="ARBA00005910"/>
    </source>
</evidence>
<feature type="compositionally biased region" description="Basic residues" evidence="2">
    <location>
        <begin position="423"/>
        <end position="437"/>
    </location>
</feature>
<protein>
    <submittedName>
        <fullName evidence="4">Phosphatidylinositol 4,5-bisphosphate 5-phosphatase A</fullName>
    </submittedName>
</protein>
<dbReference type="GO" id="GO:0004439">
    <property type="term" value="F:phosphatidylinositol-4,5-bisphosphate 5-phosphatase activity"/>
    <property type="evidence" value="ECO:0007669"/>
    <property type="project" value="TreeGrafter"/>
</dbReference>
<proteinExistence type="inferred from homology"/>
<dbReference type="GO" id="GO:0046856">
    <property type="term" value="P:phosphatidylinositol dephosphorylation"/>
    <property type="evidence" value="ECO:0007669"/>
    <property type="project" value="InterPro"/>
</dbReference>
<dbReference type="Pfam" id="PF17751">
    <property type="entry name" value="SKICH"/>
    <property type="match status" value="1"/>
</dbReference>
<evidence type="ECO:0000313" key="4">
    <source>
        <dbReference type="EMBL" id="JAI40885.1"/>
    </source>
</evidence>
<gene>
    <name evidence="4" type="primary">Inpp5j_4</name>
    <name evidence="4" type="ORF">c1_g1_i2</name>
</gene>
<dbReference type="SUPFAM" id="SSF56219">
    <property type="entry name" value="DNase I-like"/>
    <property type="match status" value="1"/>
</dbReference>
<dbReference type="SMART" id="SM00128">
    <property type="entry name" value="IPPc"/>
    <property type="match status" value="1"/>
</dbReference>
<dbReference type="OrthoDB" id="62798at2759"/>
<reference evidence="4" key="1">
    <citation type="submission" date="2015-06" db="EMBL/GenBank/DDBJ databases">
        <authorList>
            <person name="Hoefler B.C."/>
            <person name="Straight P.D."/>
        </authorList>
    </citation>
    <scope>NUCLEOTIDE SEQUENCE</scope>
</reference>
<feature type="region of interest" description="Disordered" evidence="2">
    <location>
        <begin position="400"/>
        <end position="438"/>
    </location>
</feature>
<evidence type="ECO:0000259" key="3">
    <source>
        <dbReference type="SMART" id="SM00128"/>
    </source>
</evidence>
<organism evidence="4">
    <name type="scientific">Bactrocera latifrons</name>
    <name type="common">Malaysian fruit fly</name>
    <name type="synonym">Chaetodacus latifrons</name>
    <dbReference type="NCBI Taxonomy" id="174628"/>
    <lineage>
        <taxon>Eukaryota</taxon>
        <taxon>Metazoa</taxon>
        <taxon>Ecdysozoa</taxon>
        <taxon>Arthropoda</taxon>
        <taxon>Hexapoda</taxon>
        <taxon>Insecta</taxon>
        <taxon>Pterygota</taxon>
        <taxon>Neoptera</taxon>
        <taxon>Endopterygota</taxon>
        <taxon>Diptera</taxon>
        <taxon>Brachycera</taxon>
        <taxon>Muscomorpha</taxon>
        <taxon>Tephritoidea</taxon>
        <taxon>Tephritidae</taxon>
        <taxon>Bactrocera</taxon>
        <taxon>Bactrocera</taxon>
    </lineage>
</organism>
<feature type="compositionally biased region" description="Low complexity" evidence="2">
    <location>
        <begin position="409"/>
        <end position="419"/>
    </location>
</feature>
<evidence type="ECO:0000256" key="2">
    <source>
        <dbReference type="SAM" id="MobiDB-lite"/>
    </source>
</evidence>
<dbReference type="EMBL" id="GDHF01011429">
    <property type="protein sequence ID" value="JAI40885.1"/>
    <property type="molecule type" value="Transcribed_RNA"/>
</dbReference>
<dbReference type="Gene3D" id="2.60.40.2840">
    <property type="match status" value="1"/>
</dbReference>
<feature type="domain" description="Inositol polyphosphate-related phosphatase" evidence="3">
    <location>
        <begin position="30"/>
        <end position="342"/>
    </location>
</feature>
<comment type="similarity">
    <text evidence="1">Belongs to the inositol 1,4,5-trisphosphate 5-phosphatase type II family.</text>
</comment>
<dbReference type="InterPro" id="IPR036691">
    <property type="entry name" value="Endo/exonu/phosph_ase_sf"/>
</dbReference>
<sequence>MNSSSVMAGNISKAESDLQRLPQQQQLYVETYSVYVVTWNVGTRFPDNISLRSLLGLQGVDDPNTQDLPDIYAIGLQEVNVQPQQQMLGLFKEDPWTHKIKKILRDYDYVVIKSEQMQGLLLSLFVRRVHVKHMRDIEPEFTRTGFGGMWGNKGAVSIRFSLYGCAITFVVAHLAAHDKHLDERIEDYEQIMENHHYHVPHYREIYDHDYVFWFGDLNFRLMGDDSPADVLAAIKNEKLPELIERDQLLNVRTKLQKAFHLMHERLPAFPPTFKFHEGTSNYDLKRRPAWTDRILYALQPLNKRPDERLAIEQRSYKSFPAYNISDHKPVSSEFSVKLYPNYRAPCVNFKEIAEWQIGEENTVEYVKPNDFEERNHDWIGVYREDFASLNEYIGYEYVNQAESPPSSPDSPVDPFFESPGPQRSRRHHHRNHERLRRQQLQDEEDIRLDFSDDINMRDGERYLLIYFQNTGMRGVTSIAGMSNIFRAIMPRGNAN</sequence>